<dbReference type="GO" id="GO:0003986">
    <property type="term" value="F:acetyl-CoA hydrolase activity"/>
    <property type="evidence" value="ECO:0007669"/>
    <property type="project" value="UniProtKB-EC"/>
</dbReference>
<dbReference type="EC" id="3.1.2.1" evidence="2"/>
<proteinExistence type="predicted"/>
<gene>
    <name evidence="6" type="ORF">NP233_g8118</name>
</gene>
<dbReference type="Proteomes" id="UP001213000">
    <property type="component" value="Unassembled WGS sequence"/>
</dbReference>
<dbReference type="InterPro" id="IPR003702">
    <property type="entry name" value="ActCoA_hydro_N"/>
</dbReference>
<dbReference type="GO" id="GO:0005739">
    <property type="term" value="C:mitochondrion"/>
    <property type="evidence" value="ECO:0007669"/>
    <property type="project" value="TreeGrafter"/>
</dbReference>
<organism evidence="6 7">
    <name type="scientific">Leucocoprinus birnbaumii</name>
    <dbReference type="NCBI Taxonomy" id="56174"/>
    <lineage>
        <taxon>Eukaryota</taxon>
        <taxon>Fungi</taxon>
        <taxon>Dikarya</taxon>
        <taxon>Basidiomycota</taxon>
        <taxon>Agaricomycotina</taxon>
        <taxon>Agaricomycetes</taxon>
        <taxon>Agaricomycetidae</taxon>
        <taxon>Agaricales</taxon>
        <taxon>Agaricineae</taxon>
        <taxon>Agaricaceae</taxon>
        <taxon>Leucocoprinus</taxon>
    </lineage>
</organism>
<evidence type="ECO:0000256" key="4">
    <source>
        <dbReference type="ARBA" id="ARBA00029672"/>
    </source>
</evidence>
<sequence length="295" mass="33083">MLLTTTNRTTTTFTGVGYPKTFPTEIADHVESNDLQASPETKKKFNLLWVLLMNQDLIYGYYNLRKTHGDPCKPLDWAIVEATTITEDGHVVPGASVVATPEIVQSAEKPIIEVNTRIPNLEGLHDINHSFVPPNRQPYVVTHPQDRVDFTAIQIDPDHIVALIEPTKFDNTGINTPENVNSRTIARHIIEFLSEDFESGRLPKSLLPLQSRIGNVANSIIGGLAEGPFEQVQVWTEVLQDTCLRFFDWGKLAFATATSIRFSPGGFDQFHKNWATYKDRLLLHLQQAANSPEII</sequence>
<evidence type="ECO:0000256" key="3">
    <source>
        <dbReference type="ARBA" id="ARBA00017958"/>
    </source>
</evidence>
<comment type="catalytic activity">
    <reaction evidence="1">
        <text>acetyl-CoA + H2O = acetate + CoA + H(+)</text>
        <dbReference type="Rhea" id="RHEA:20289"/>
        <dbReference type="ChEBI" id="CHEBI:15377"/>
        <dbReference type="ChEBI" id="CHEBI:15378"/>
        <dbReference type="ChEBI" id="CHEBI:30089"/>
        <dbReference type="ChEBI" id="CHEBI:57287"/>
        <dbReference type="ChEBI" id="CHEBI:57288"/>
        <dbReference type="EC" id="3.1.2.1"/>
    </reaction>
</comment>
<dbReference type="GO" id="GO:0008775">
    <property type="term" value="F:acetate CoA-transferase activity"/>
    <property type="evidence" value="ECO:0007669"/>
    <property type="project" value="InterPro"/>
</dbReference>
<accession>A0AAD5VRF1</accession>
<dbReference type="PANTHER" id="PTHR43609">
    <property type="entry name" value="ACETYL-COA HYDROLASE"/>
    <property type="match status" value="1"/>
</dbReference>
<evidence type="ECO:0000259" key="5">
    <source>
        <dbReference type="Pfam" id="PF02550"/>
    </source>
</evidence>
<feature type="domain" description="Acetyl-CoA hydrolase/transferase N-terminal" evidence="5">
    <location>
        <begin position="53"/>
        <end position="165"/>
    </location>
</feature>
<evidence type="ECO:0000313" key="7">
    <source>
        <dbReference type="Proteomes" id="UP001213000"/>
    </source>
</evidence>
<name>A0AAD5VRF1_9AGAR</name>
<dbReference type="PANTHER" id="PTHR43609:SF1">
    <property type="entry name" value="ACETYL-COA HYDROLASE"/>
    <property type="match status" value="1"/>
</dbReference>
<evidence type="ECO:0000256" key="1">
    <source>
        <dbReference type="ARBA" id="ARBA00001831"/>
    </source>
</evidence>
<dbReference type="SUPFAM" id="SSF100950">
    <property type="entry name" value="NagB/RpiA/CoA transferase-like"/>
    <property type="match status" value="2"/>
</dbReference>
<dbReference type="GO" id="GO:0006083">
    <property type="term" value="P:acetate metabolic process"/>
    <property type="evidence" value="ECO:0007669"/>
    <property type="project" value="InterPro"/>
</dbReference>
<dbReference type="Gene3D" id="3.40.1080.10">
    <property type="entry name" value="Glutaconate Coenzyme A-transferase"/>
    <property type="match status" value="1"/>
</dbReference>
<dbReference type="AlphaFoldDB" id="A0AAD5VRF1"/>
<keyword evidence="7" id="KW-1185">Reference proteome</keyword>
<protein>
    <recommendedName>
        <fullName evidence="3">Acetyl-CoA hydrolase</fullName>
        <ecNumber evidence="2">3.1.2.1</ecNumber>
    </recommendedName>
    <alternativeName>
        <fullName evidence="4">Acetyl-CoA deacylase</fullName>
    </alternativeName>
</protein>
<evidence type="ECO:0000313" key="6">
    <source>
        <dbReference type="EMBL" id="KAJ3564704.1"/>
    </source>
</evidence>
<evidence type="ECO:0000256" key="2">
    <source>
        <dbReference type="ARBA" id="ARBA00011920"/>
    </source>
</evidence>
<comment type="caution">
    <text evidence="6">The sequence shown here is derived from an EMBL/GenBank/DDBJ whole genome shotgun (WGS) entry which is preliminary data.</text>
</comment>
<dbReference type="EMBL" id="JANIEX010000637">
    <property type="protein sequence ID" value="KAJ3564704.1"/>
    <property type="molecule type" value="Genomic_DNA"/>
</dbReference>
<dbReference type="InterPro" id="IPR037171">
    <property type="entry name" value="NagB/RpiA_transferase-like"/>
</dbReference>
<dbReference type="Pfam" id="PF02550">
    <property type="entry name" value="AcetylCoA_hydro"/>
    <property type="match status" value="1"/>
</dbReference>
<dbReference type="InterPro" id="IPR046433">
    <property type="entry name" value="ActCoA_hydro"/>
</dbReference>
<reference evidence="6" key="1">
    <citation type="submission" date="2022-07" db="EMBL/GenBank/DDBJ databases">
        <title>Genome Sequence of Leucocoprinus birnbaumii.</title>
        <authorList>
            <person name="Buettner E."/>
        </authorList>
    </citation>
    <scope>NUCLEOTIDE SEQUENCE</scope>
    <source>
        <strain evidence="6">VT141</strain>
    </source>
</reference>